<dbReference type="EMBL" id="JAHUTI010020050">
    <property type="protein sequence ID" value="MED6238358.1"/>
    <property type="molecule type" value="Genomic_DNA"/>
</dbReference>
<accession>A0ABU7AKB4</accession>
<dbReference type="PANTHER" id="PTHR46880">
    <property type="entry name" value="RAS-ASSOCIATING DOMAIN-CONTAINING PROTEIN"/>
    <property type="match status" value="1"/>
</dbReference>
<gene>
    <name evidence="2" type="ORF">ATANTOWER_018358</name>
</gene>
<comment type="caution">
    <text evidence="2">The sequence shown here is derived from an EMBL/GenBank/DDBJ whole genome shotgun (WGS) entry which is preliminary data.</text>
</comment>
<proteinExistence type="predicted"/>
<dbReference type="PANTHER" id="PTHR46880:SF5">
    <property type="entry name" value="DUF4371 DOMAIN-CONTAINING PROTEIN"/>
    <property type="match status" value="1"/>
</dbReference>
<protein>
    <recommendedName>
        <fullName evidence="4">BED-type domain-containing protein</fullName>
    </recommendedName>
</protein>
<name>A0ABU7AKB4_9TELE</name>
<evidence type="ECO:0000313" key="3">
    <source>
        <dbReference type="Proteomes" id="UP001345963"/>
    </source>
</evidence>
<evidence type="ECO:0000256" key="1">
    <source>
        <dbReference type="SAM" id="MobiDB-lite"/>
    </source>
</evidence>
<keyword evidence="3" id="KW-1185">Reference proteome</keyword>
<dbReference type="Proteomes" id="UP001345963">
    <property type="component" value="Unassembled WGS sequence"/>
</dbReference>
<reference evidence="2 3" key="1">
    <citation type="submission" date="2021-07" db="EMBL/GenBank/DDBJ databases">
        <authorList>
            <person name="Palmer J.M."/>
        </authorList>
    </citation>
    <scope>NUCLEOTIDE SEQUENCE [LARGE SCALE GENOMIC DNA]</scope>
    <source>
        <strain evidence="2 3">AT_MEX2019</strain>
        <tissue evidence="2">Muscle</tissue>
    </source>
</reference>
<evidence type="ECO:0000313" key="2">
    <source>
        <dbReference type="EMBL" id="MED6238358.1"/>
    </source>
</evidence>
<evidence type="ECO:0008006" key="4">
    <source>
        <dbReference type="Google" id="ProtNLM"/>
    </source>
</evidence>
<sequence>MYRWLKRKSNVTSAEGEPAPKKTPQEKLTAGGSIDASDVGSDPKPLDSHTGSAGNFMKPSKDKFQANWLKIYPWLEHNNGEMNCSICKMYSAVPFTSQCYKTSTLRRHSDGVSHTAAVKRKHEADSAKNVMAKAIEEAQSQCDEETKGLLKTAYFIAENKLPKAKFCHLVKFMKDMETPIFKKLNTETSSYGS</sequence>
<feature type="region of interest" description="Disordered" evidence="1">
    <location>
        <begin position="1"/>
        <end position="58"/>
    </location>
</feature>
<organism evidence="2 3">
    <name type="scientific">Ataeniobius toweri</name>
    <dbReference type="NCBI Taxonomy" id="208326"/>
    <lineage>
        <taxon>Eukaryota</taxon>
        <taxon>Metazoa</taxon>
        <taxon>Chordata</taxon>
        <taxon>Craniata</taxon>
        <taxon>Vertebrata</taxon>
        <taxon>Euteleostomi</taxon>
        <taxon>Actinopterygii</taxon>
        <taxon>Neopterygii</taxon>
        <taxon>Teleostei</taxon>
        <taxon>Neoteleostei</taxon>
        <taxon>Acanthomorphata</taxon>
        <taxon>Ovalentaria</taxon>
        <taxon>Atherinomorphae</taxon>
        <taxon>Cyprinodontiformes</taxon>
        <taxon>Goodeidae</taxon>
        <taxon>Ataeniobius</taxon>
    </lineage>
</organism>